<comment type="caution">
    <text evidence="1">The sequence shown here is derived from an EMBL/GenBank/DDBJ whole genome shotgun (WGS) entry which is preliminary data.</text>
</comment>
<dbReference type="InterPro" id="IPR024078">
    <property type="entry name" value="LmbE-like_dom_sf"/>
</dbReference>
<organism evidence="1 2">
    <name type="scientific">Candidatus Jorgensenbacteria bacterium GW2011_GWA1_48_11</name>
    <dbReference type="NCBI Taxonomy" id="1618660"/>
    <lineage>
        <taxon>Bacteria</taxon>
        <taxon>Candidatus Joergenseniibacteriota</taxon>
    </lineage>
</organism>
<name>A0A0G1U9U7_9BACT</name>
<protein>
    <recommendedName>
        <fullName evidence="3">LmbE family protein</fullName>
    </recommendedName>
</protein>
<evidence type="ECO:0000313" key="2">
    <source>
        <dbReference type="Proteomes" id="UP000034956"/>
    </source>
</evidence>
<evidence type="ECO:0008006" key="3">
    <source>
        <dbReference type="Google" id="ProtNLM"/>
    </source>
</evidence>
<reference evidence="1 2" key="1">
    <citation type="journal article" date="2015" name="Nature">
        <title>rRNA introns, odd ribosomes, and small enigmatic genomes across a large radiation of phyla.</title>
        <authorList>
            <person name="Brown C.T."/>
            <person name="Hug L.A."/>
            <person name="Thomas B.C."/>
            <person name="Sharon I."/>
            <person name="Castelle C.J."/>
            <person name="Singh A."/>
            <person name="Wilkins M.J."/>
            <person name="Williams K.H."/>
            <person name="Banfield J.F."/>
        </authorList>
    </citation>
    <scope>NUCLEOTIDE SEQUENCE [LARGE SCALE GENOMIC DNA]</scope>
</reference>
<gene>
    <name evidence="1" type="ORF">UY23_C0005G0042</name>
</gene>
<dbReference type="AlphaFoldDB" id="A0A0G1U9U7"/>
<dbReference type="Pfam" id="PF02585">
    <property type="entry name" value="PIG-L"/>
    <property type="match status" value="1"/>
</dbReference>
<dbReference type="Proteomes" id="UP000034956">
    <property type="component" value="Unassembled WGS sequence"/>
</dbReference>
<sequence>MLKGTLFVQPHSDDMVMSSYFLIKTQTLPKPYYLLTIFSKSSWLDPIRRKRFCLANSERSVTRLRIAEDKEFARLLRLVPYFFGFKDCLLRNGKTHFHSKTGIERDLVNKISNSLTVFIKKHNIQNMVIPFESGARQHQDHRIVHRAAELIKLPIRIYFVDDIPYSRVPDSKKYNLAIFKRVKIKNIQEKFRAMDLYKSQMCDLFFNQVQKITERNQGYERIFVLKKDKK</sequence>
<dbReference type="InterPro" id="IPR003737">
    <property type="entry name" value="GlcNAc_PI_deacetylase-related"/>
</dbReference>
<dbReference type="EMBL" id="LCPF01000005">
    <property type="protein sequence ID" value="KKU90946.1"/>
    <property type="molecule type" value="Genomic_DNA"/>
</dbReference>
<evidence type="ECO:0000313" key="1">
    <source>
        <dbReference type="EMBL" id="KKU90946.1"/>
    </source>
</evidence>
<dbReference type="SUPFAM" id="SSF102588">
    <property type="entry name" value="LmbE-like"/>
    <property type="match status" value="1"/>
</dbReference>
<dbReference type="Gene3D" id="3.40.50.10320">
    <property type="entry name" value="LmbE-like"/>
    <property type="match status" value="1"/>
</dbReference>
<accession>A0A0G1U9U7</accession>
<proteinExistence type="predicted"/>